<evidence type="ECO:0000313" key="4">
    <source>
        <dbReference type="Proteomes" id="UP000272942"/>
    </source>
</evidence>
<reference evidence="5" key="1">
    <citation type="submission" date="2016-06" db="UniProtKB">
        <authorList>
            <consortium name="WormBaseParasite"/>
        </authorList>
    </citation>
    <scope>IDENTIFICATION</scope>
</reference>
<dbReference type="WBParaSite" id="ECPE_0000985501-mRNA-1">
    <property type="protein sequence ID" value="ECPE_0000985501-mRNA-1"/>
    <property type="gene ID" value="ECPE_0000985501"/>
</dbReference>
<protein>
    <submittedName>
        <fullName evidence="3 5">Uncharacterized protein</fullName>
    </submittedName>
</protein>
<keyword evidence="4" id="KW-1185">Reference proteome</keyword>
<dbReference type="AlphaFoldDB" id="A0A183AS89"/>
<reference evidence="3 4" key="2">
    <citation type="submission" date="2018-11" db="EMBL/GenBank/DDBJ databases">
        <authorList>
            <consortium name="Pathogen Informatics"/>
        </authorList>
    </citation>
    <scope>NUCLEOTIDE SEQUENCE [LARGE SCALE GENOMIC DNA]</scope>
    <source>
        <strain evidence="3 4">Egypt</strain>
    </source>
</reference>
<dbReference type="EMBL" id="UZAN01048021">
    <property type="protein sequence ID" value="VDP86021.1"/>
    <property type="molecule type" value="Genomic_DNA"/>
</dbReference>
<evidence type="ECO:0000313" key="5">
    <source>
        <dbReference type="WBParaSite" id="ECPE_0000985501-mRNA-1"/>
    </source>
</evidence>
<keyword evidence="1" id="KW-0175">Coiled coil</keyword>
<evidence type="ECO:0000256" key="2">
    <source>
        <dbReference type="SAM" id="MobiDB-lite"/>
    </source>
</evidence>
<accession>A0A183AS89</accession>
<feature type="compositionally biased region" description="Low complexity" evidence="2">
    <location>
        <begin position="72"/>
        <end position="92"/>
    </location>
</feature>
<evidence type="ECO:0000313" key="3">
    <source>
        <dbReference type="EMBL" id="VDP86021.1"/>
    </source>
</evidence>
<evidence type="ECO:0000256" key="1">
    <source>
        <dbReference type="SAM" id="Coils"/>
    </source>
</evidence>
<proteinExistence type="predicted"/>
<name>A0A183AS89_9TREM</name>
<organism evidence="5">
    <name type="scientific">Echinostoma caproni</name>
    <dbReference type="NCBI Taxonomy" id="27848"/>
    <lineage>
        <taxon>Eukaryota</taxon>
        <taxon>Metazoa</taxon>
        <taxon>Spiralia</taxon>
        <taxon>Lophotrochozoa</taxon>
        <taxon>Platyhelminthes</taxon>
        <taxon>Trematoda</taxon>
        <taxon>Digenea</taxon>
        <taxon>Plagiorchiida</taxon>
        <taxon>Echinostomata</taxon>
        <taxon>Echinostomatoidea</taxon>
        <taxon>Echinostomatidae</taxon>
        <taxon>Echinostoma</taxon>
    </lineage>
</organism>
<feature type="region of interest" description="Disordered" evidence="2">
    <location>
        <begin position="69"/>
        <end position="92"/>
    </location>
</feature>
<dbReference type="Proteomes" id="UP000272942">
    <property type="component" value="Unassembled WGS sequence"/>
</dbReference>
<sequence>MWTVLLASEFQELQKLQSSLEQKEANSTLLQDRVKQLTDALHAARGETEAIAKKFTLLAETEAKIHPNKQTGDAIGSRCSSSSGSNKSFTGGDAREENVKMIHAFLQVRAASGYVTTPEIITVMSEVSQATENELMILRNTEKEFNQIRNRLQERIDGLERQRASDGTRIDSLRAERNQSESTFSNIVHAALALSVRKPVIKGH</sequence>
<feature type="coiled-coil region" evidence="1">
    <location>
        <begin position="6"/>
        <end position="40"/>
    </location>
</feature>
<gene>
    <name evidence="3" type="ORF">ECPE_LOCUS9824</name>
</gene>